<proteinExistence type="predicted"/>
<feature type="compositionally biased region" description="Pro residues" evidence="1">
    <location>
        <begin position="29"/>
        <end position="44"/>
    </location>
</feature>
<comment type="caution">
    <text evidence="2">The sequence shown here is derived from an EMBL/GenBank/DDBJ whole genome shotgun (WGS) entry which is preliminary data.</text>
</comment>
<dbReference type="EMBL" id="JBBBZM010000008">
    <property type="protein sequence ID" value="KAL0639758.1"/>
    <property type="molecule type" value="Genomic_DNA"/>
</dbReference>
<dbReference type="Proteomes" id="UP001447188">
    <property type="component" value="Unassembled WGS sequence"/>
</dbReference>
<feature type="compositionally biased region" description="Low complexity" evidence="1">
    <location>
        <begin position="9"/>
        <end position="28"/>
    </location>
</feature>
<feature type="compositionally biased region" description="Acidic residues" evidence="1">
    <location>
        <begin position="452"/>
        <end position="465"/>
    </location>
</feature>
<feature type="region of interest" description="Disordered" evidence="1">
    <location>
        <begin position="1"/>
        <end position="54"/>
    </location>
</feature>
<evidence type="ECO:0000256" key="1">
    <source>
        <dbReference type="SAM" id="MobiDB-lite"/>
    </source>
</evidence>
<sequence length="489" mass="52854">MEDLFKKIPSLVKPSSKRSSPSSSRSTTPSPPPATLPPPLPTPDIPIQLPVGPLLPPPPITAVTYLGAPISSTGPPLPPLTQTALFRRDRAARVFEHSPLGNQLSLPNAASQYQQQKEQIEKQRGRYRFRGGSADTQKSASRSSSPGGKTSEKAGKKKNNETLVPQLSPIIIPTAGESILKPSRSGPATTFEEILSIDGAPGADCASPDFAVCVSGSSATAFGTGFTTRRMRKDPVNRIMRAYSDSVEPSWAEDGYPAAEISQLSPSYRVDPSAPSISAATEFGEIDSNWTEIEHLSGWHEQIEASTENKTPGDDQQGVRRNWFGLKCTDLELHMDSQYESQSSLAPPPPTSDISDSSSEYRASMIVPEHGSHILQVDGPAGTPTGLPERPDPFGLQATLPTEDAIRIAEEGHPVSFLQRVKDFFTLNTRNIKTRAMHALTTGPNMNNNTDVDTDSEEPCEAEEDIGTRKAKAVARGWSRTNLVTCYSW</sequence>
<feature type="compositionally biased region" description="Polar residues" evidence="1">
    <location>
        <begin position="134"/>
        <end position="148"/>
    </location>
</feature>
<evidence type="ECO:0000313" key="2">
    <source>
        <dbReference type="EMBL" id="KAL0639758.1"/>
    </source>
</evidence>
<reference evidence="2 3" key="1">
    <citation type="submission" date="2024-02" db="EMBL/GenBank/DDBJ databases">
        <title>Discinaceae phylogenomics.</title>
        <authorList>
            <person name="Dirks A.C."/>
            <person name="James T.Y."/>
        </authorList>
    </citation>
    <scope>NUCLEOTIDE SEQUENCE [LARGE SCALE GENOMIC DNA]</scope>
    <source>
        <strain evidence="2 3">ACD0624</strain>
    </source>
</reference>
<keyword evidence="3" id="KW-1185">Reference proteome</keyword>
<feature type="compositionally biased region" description="Basic and acidic residues" evidence="1">
    <location>
        <begin position="150"/>
        <end position="160"/>
    </location>
</feature>
<evidence type="ECO:0000313" key="3">
    <source>
        <dbReference type="Proteomes" id="UP001447188"/>
    </source>
</evidence>
<name>A0ABR3GV98_9PEZI</name>
<feature type="compositionally biased region" description="Polar residues" evidence="1">
    <location>
        <begin position="442"/>
        <end position="451"/>
    </location>
</feature>
<feature type="region of interest" description="Disordered" evidence="1">
    <location>
        <begin position="441"/>
        <end position="466"/>
    </location>
</feature>
<feature type="compositionally biased region" description="Polar residues" evidence="1">
    <location>
        <begin position="100"/>
        <end position="111"/>
    </location>
</feature>
<accession>A0ABR3GV98</accession>
<protein>
    <submittedName>
        <fullName evidence="2">Uncharacterized protein</fullName>
    </submittedName>
</protein>
<feature type="region of interest" description="Disordered" evidence="1">
    <location>
        <begin position="99"/>
        <end position="165"/>
    </location>
</feature>
<organism evidence="2 3">
    <name type="scientific">Discina gigas</name>
    <dbReference type="NCBI Taxonomy" id="1032678"/>
    <lineage>
        <taxon>Eukaryota</taxon>
        <taxon>Fungi</taxon>
        <taxon>Dikarya</taxon>
        <taxon>Ascomycota</taxon>
        <taxon>Pezizomycotina</taxon>
        <taxon>Pezizomycetes</taxon>
        <taxon>Pezizales</taxon>
        <taxon>Discinaceae</taxon>
        <taxon>Discina</taxon>
    </lineage>
</organism>
<feature type="region of interest" description="Disordered" evidence="1">
    <location>
        <begin position="338"/>
        <end position="360"/>
    </location>
</feature>
<gene>
    <name evidence="2" type="ORF">Q9L58_001073</name>
</gene>